<evidence type="ECO:0000313" key="2">
    <source>
        <dbReference type="Proteomes" id="UP000244335"/>
    </source>
</evidence>
<reference evidence="1 2" key="1">
    <citation type="submission" date="2018-04" db="EMBL/GenBank/DDBJ databases">
        <authorList>
            <person name="Hagen T."/>
        </authorList>
    </citation>
    <scope>NUCLEOTIDE SEQUENCE [LARGE SCALE GENOMIC DNA]</scope>
    <source>
        <strain evidence="1 2">TPD7009</strain>
    </source>
</reference>
<gene>
    <name evidence="1" type="ORF">DC430_16110</name>
</gene>
<evidence type="ECO:0000313" key="1">
    <source>
        <dbReference type="EMBL" id="PVE52363.1"/>
    </source>
</evidence>
<sequence length="101" mass="11150">MTEIPDRKTYASRQTLGDMNAWKKMMALAAMIEIDQATGAMTNRNGKSSLVLRLDGRVTVRGVRIPQTAERHISLEAAMVDLNSGVATWEIDNRGQFAELG</sequence>
<organism evidence="1 2">
    <name type="scientific">Rhizobium rhizogenes</name>
    <name type="common">Agrobacterium rhizogenes</name>
    <dbReference type="NCBI Taxonomy" id="359"/>
    <lineage>
        <taxon>Bacteria</taxon>
        <taxon>Pseudomonadati</taxon>
        <taxon>Pseudomonadota</taxon>
        <taxon>Alphaproteobacteria</taxon>
        <taxon>Hyphomicrobiales</taxon>
        <taxon>Rhizobiaceae</taxon>
        <taxon>Rhizobium/Agrobacterium group</taxon>
        <taxon>Rhizobium</taxon>
    </lineage>
</organism>
<dbReference type="RefSeq" id="WP_062597826.1">
    <property type="nucleotide sequence ID" value="NZ_QDFR01000005.1"/>
</dbReference>
<protein>
    <submittedName>
        <fullName evidence="1">Uncharacterized protein</fullName>
    </submittedName>
</protein>
<dbReference type="Proteomes" id="UP000244335">
    <property type="component" value="Unassembled WGS sequence"/>
</dbReference>
<name>A0AA92C1S9_RHIRH</name>
<proteinExistence type="predicted"/>
<accession>A0AA92C1S9</accession>
<comment type="caution">
    <text evidence="1">The sequence shown here is derived from an EMBL/GenBank/DDBJ whole genome shotgun (WGS) entry which is preliminary data.</text>
</comment>
<dbReference type="EMBL" id="QDFR01000005">
    <property type="protein sequence ID" value="PVE52363.1"/>
    <property type="molecule type" value="Genomic_DNA"/>
</dbReference>
<dbReference type="AlphaFoldDB" id="A0AA92C1S9"/>